<evidence type="ECO:0000313" key="2">
    <source>
        <dbReference type="Proteomes" id="UP000254258"/>
    </source>
</evidence>
<organism evidence="1 2">
    <name type="scientific">Dyella monticola</name>
    <dbReference type="NCBI Taxonomy" id="1927958"/>
    <lineage>
        <taxon>Bacteria</taxon>
        <taxon>Pseudomonadati</taxon>
        <taxon>Pseudomonadota</taxon>
        <taxon>Gammaproteobacteria</taxon>
        <taxon>Lysobacterales</taxon>
        <taxon>Rhodanobacteraceae</taxon>
        <taxon>Dyella</taxon>
    </lineage>
</organism>
<dbReference type="AlphaFoldDB" id="A0A370X1M0"/>
<dbReference type="RefSeq" id="WP_115495325.1">
    <property type="nucleotide sequence ID" value="NZ_QRBE01000004.1"/>
</dbReference>
<accession>A0A370X1M0</accession>
<keyword evidence="2" id="KW-1185">Reference proteome</keyword>
<dbReference type="Proteomes" id="UP000254258">
    <property type="component" value="Unassembled WGS sequence"/>
</dbReference>
<dbReference type="EMBL" id="QRBE01000004">
    <property type="protein sequence ID" value="RDS82266.1"/>
    <property type="molecule type" value="Genomic_DNA"/>
</dbReference>
<dbReference type="OrthoDB" id="5961937at2"/>
<dbReference type="InterPro" id="IPR058099">
    <property type="entry name" value="T3SS_XAC0095_dom"/>
</dbReference>
<gene>
    <name evidence="1" type="ORF">DWU98_09555</name>
</gene>
<evidence type="ECO:0008006" key="3">
    <source>
        <dbReference type="Google" id="ProtNLM"/>
    </source>
</evidence>
<dbReference type="NCBIfam" id="NF047335">
    <property type="entry name" value="T3SS_XAC0095"/>
    <property type="match status" value="1"/>
</dbReference>
<protein>
    <recommendedName>
        <fullName evidence="3">DUF3077 domain-containing protein</fullName>
    </recommendedName>
</protein>
<comment type="caution">
    <text evidence="1">The sequence shown here is derived from an EMBL/GenBank/DDBJ whole genome shotgun (WGS) entry which is preliminary data.</text>
</comment>
<reference evidence="1 2" key="1">
    <citation type="submission" date="2018-07" db="EMBL/GenBank/DDBJ databases">
        <title>Dyella monticola sp. nov. and Dyella psychrodurans sp. nov. isolated from monsoon evergreen broad-leaved forest soil of Dinghu Mountain, China.</title>
        <authorList>
            <person name="Gao Z."/>
            <person name="Qiu L."/>
        </authorList>
    </citation>
    <scope>NUCLEOTIDE SEQUENCE [LARGE SCALE GENOMIC DNA]</scope>
    <source>
        <strain evidence="1 2">4G-K06</strain>
    </source>
</reference>
<evidence type="ECO:0000313" key="1">
    <source>
        <dbReference type="EMBL" id="RDS82266.1"/>
    </source>
</evidence>
<sequence length="90" mass="10039">MEDKHSGPSGPQLYLLSEEGYEELKSIQGMLALMARIAHNDESEASGDATLTISRALLSYYFMEISVQIGEALDRVGKENVMGKQGWMWQ</sequence>
<proteinExistence type="predicted"/>
<name>A0A370X1M0_9GAMM</name>